<evidence type="ECO:0000313" key="3">
    <source>
        <dbReference type="Proteomes" id="UP001500630"/>
    </source>
</evidence>
<keyword evidence="1" id="KW-0732">Signal</keyword>
<protein>
    <submittedName>
        <fullName evidence="2">Uncharacterized protein</fullName>
    </submittedName>
</protein>
<evidence type="ECO:0000313" key="2">
    <source>
        <dbReference type="EMBL" id="GAA3613167.1"/>
    </source>
</evidence>
<sequence>MNSMRRIAAGALAVAAVLTPAAARADTPYAQASAMVEADGSVARSEHVTDAWHPRRGTYCVTVDDTVDLTGPIAFHATVAGQYDHPRSLSVELDSSACGYHAERTIAVFSRLAYGSPADAGFYLTVS</sequence>
<accession>A0ABP6ZM55</accession>
<organism evidence="2 3">
    <name type="scientific">Nonomuraea rosea</name>
    <dbReference type="NCBI Taxonomy" id="638574"/>
    <lineage>
        <taxon>Bacteria</taxon>
        <taxon>Bacillati</taxon>
        <taxon>Actinomycetota</taxon>
        <taxon>Actinomycetes</taxon>
        <taxon>Streptosporangiales</taxon>
        <taxon>Streptosporangiaceae</taxon>
        <taxon>Nonomuraea</taxon>
    </lineage>
</organism>
<gene>
    <name evidence="2" type="ORF">GCM10022419_117800</name>
</gene>
<evidence type="ECO:0000256" key="1">
    <source>
        <dbReference type="SAM" id="SignalP"/>
    </source>
</evidence>
<dbReference type="EMBL" id="BAABDQ010000049">
    <property type="protein sequence ID" value="GAA3613167.1"/>
    <property type="molecule type" value="Genomic_DNA"/>
</dbReference>
<name>A0ABP6ZM55_9ACTN</name>
<feature type="signal peptide" evidence="1">
    <location>
        <begin position="1"/>
        <end position="25"/>
    </location>
</feature>
<comment type="caution">
    <text evidence="2">The sequence shown here is derived from an EMBL/GenBank/DDBJ whole genome shotgun (WGS) entry which is preliminary data.</text>
</comment>
<reference evidence="3" key="1">
    <citation type="journal article" date="2019" name="Int. J. Syst. Evol. Microbiol.">
        <title>The Global Catalogue of Microorganisms (GCM) 10K type strain sequencing project: providing services to taxonomists for standard genome sequencing and annotation.</title>
        <authorList>
            <consortium name="The Broad Institute Genomics Platform"/>
            <consortium name="The Broad Institute Genome Sequencing Center for Infectious Disease"/>
            <person name="Wu L."/>
            <person name="Ma J."/>
        </authorList>
    </citation>
    <scope>NUCLEOTIDE SEQUENCE [LARGE SCALE GENOMIC DNA]</scope>
    <source>
        <strain evidence="3">JCM 17326</strain>
    </source>
</reference>
<keyword evidence="3" id="KW-1185">Reference proteome</keyword>
<dbReference type="Proteomes" id="UP001500630">
    <property type="component" value="Unassembled WGS sequence"/>
</dbReference>
<proteinExistence type="predicted"/>
<feature type="chain" id="PRO_5046847568" evidence="1">
    <location>
        <begin position="26"/>
        <end position="127"/>
    </location>
</feature>